<dbReference type="AlphaFoldDB" id="A0A345DC68"/>
<dbReference type="OrthoDB" id="9177212at2"/>
<gene>
    <name evidence="2" type="primary">mdtC_2</name>
    <name evidence="2" type="ORF">DTO96_101696</name>
</gene>
<dbReference type="GO" id="GO:0042910">
    <property type="term" value="F:xenobiotic transmembrane transporter activity"/>
    <property type="evidence" value="ECO:0007669"/>
    <property type="project" value="TreeGrafter"/>
</dbReference>
<sequence>MNISSWAIRKPIPSVLLFIVLTILGLLAFKKTNVQNFPDIELPMIVVSVAWPGASPEQLETEVARKIEDSVANLTLLKHTHTTVSEGHATIMAEFSLDKNIMEATDDVRNAIAGVRGDLPTAVEEPIISKTTLSGSPIVTYAIRSNNMDEVDLSWFVDDKIAKAIMNVKGVGQVARVGGLNRELQIELSTAQMTGLGVTASDVSHALASVQTDAPGGQAKVSGQEQSIRILAAASSVDDIKNLQLPLSSGGSVRLGDVAQITDSAADRTSGALIDGHSAVVFDVVRSKGASEVTVLKNVRKIMDEFRIDHPNVVIEEIKETVKPVEDNYKDSMSLIIEGSILAILVVWWFLRDWRATVVSAVALPLSIIPTFWFMNMMGFSLNLVTLLSLSLVIGVLVDDAIVEVENIVRHMQMGKTPYQAAMEGADEIGMAVIATTASLVAVFLPTAFMSGVPGKFFVQFGWTAAIAVVVSLLVARLLTPMMAAYLLKDSIHEEPKDGPLMTRYMKTVKWCLSNPWKTSFSAGAFFFAAIGLAMTLPGEFIPQGDIGRTAISVELPPGYTLKQTQAASEKVQNAIKDTPEITGIYTALGSGQATNGFATASADVRKATIHISLTERGERSRTQPQIEADFREKVKNIAGARITVGSAESTSYFETTLTGDDAPALARAAAAIERDMRSIKGIGTVNSSASVLRPEVSIHPDFAKAAQAGVSTVDLANTIRVAINGDYNNSLSKLNLPERQVPINVRMTDAERDNLSAIENLKIRSNSGELVPLSAVATVSMGTGATEINRLDRQRTINFTIDPNGVPLSDLTKQVANLPAVKALPKGIELKPAGDAEANEELGTSFMLAMVAGIGAIYIVLVLLFHNFTQPLTILSALPLSIGGAFGALFITQFSISMPAMIGLIMLMGIVTKNSILLVDYAIIAYHGGMSRIDAILDACHKRSRPILMTTIAMVAGMLPNALGFGADPSFRAPMSVVVIGGLITSTFLSLLVIPVVYIMMDDAQNWLKKKFKR</sequence>
<dbReference type="EMBL" id="CP031124">
    <property type="protein sequence ID" value="AXF85956.1"/>
    <property type="molecule type" value="Genomic_DNA"/>
</dbReference>
<dbReference type="PANTHER" id="PTHR32063">
    <property type="match status" value="1"/>
</dbReference>
<dbReference type="RefSeq" id="WP_114563089.1">
    <property type="nucleotide sequence ID" value="NZ_CP031124.1"/>
</dbReference>
<evidence type="ECO:0000256" key="1">
    <source>
        <dbReference type="SAM" id="Phobius"/>
    </source>
</evidence>
<dbReference type="SUPFAM" id="SSF82714">
    <property type="entry name" value="Multidrug efflux transporter AcrB TolC docking domain, DN and DC subdomains"/>
    <property type="match status" value="2"/>
</dbReference>
<dbReference type="SUPFAM" id="SSF82693">
    <property type="entry name" value="Multidrug efflux transporter AcrB pore domain, PN1, PN2, PC1 and PC2 subdomains"/>
    <property type="match status" value="3"/>
</dbReference>
<keyword evidence="1" id="KW-1133">Transmembrane helix</keyword>
<feature type="transmembrane region" description="Helical" evidence="1">
    <location>
        <begin position="457"/>
        <end position="479"/>
    </location>
</feature>
<feature type="transmembrane region" description="Helical" evidence="1">
    <location>
        <begin position="387"/>
        <end position="409"/>
    </location>
</feature>
<feature type="transmembrane region" description="Helical" evidence="1">
    <location>
        <begin position="903"/>
        <end position="927"/>
    </location>
</feature>
<feature type="transmembrane region" description="Helical" evidence="1">
    <location>
        <begin position="847"/>
        <end position="866"/>
    </location>
</feature>
<dbReference type="Gene3D" id="3.30.70.1430">
    <property type="entry name" value="Multidrug efflux transporter AcrB pore domain"/>
    <property type="match status" value="2"/>
</dbReference>
<reference evidence="3" key="1">
    <citation type="submission" date="2018-07" db="EMBL/GenBank/DDBJ databases">
        <authorList>
            <person name="Kim H."/>
        </authorList>
    </citation>
    <scope>NUCLEOTIDE SEQUENCE [LARGE SCALE GENOMIC DNA]</scope>
    <source>
        <strain evidence="3">F02</strain>
    </source>
</reference>
<accession>A0A345DC68</accession>
<name>A0A345DC68_9BURK</name>
<dbReference type="Gene3D" id="3.30.70.1440">
    <property type="entry name" value="Multidrug efflux transporter AcrB pore domain"/>
    <property type="match status" value="1"/>
</dbReference>
<proteinExistence type="predicted"/>
<dbReference type="GO" id="GO:0005886">
    <property type="term" value="C:plasma membrane"/>
    <property type="evidence" value="ECO:0007669"/>
    <property type="project" value="TreeGrafter"/>
</dbReference>
<feature type="transmembrane region" description="Helical" evidence="1">
    <location>
        <begin position="873"/>
        <end position="897"/>
    </location>
</feature>
<feature type="transmembrane region" description="Helical" evidence="1">
    <location>
        <begin position="948"/>
        <end position="966"/>
    </location>
</feature>
<organism evidence="2 3">
    <name type="scientific">Ephemeroptericola cinctiostellae</name>
    <dbReference type="NCBI Taxonomy" id="2268024"/>
    <lineage>
        <taxon>Bacteria</taxon>
        <taxon>Pseudomonadati</taxon>
        <taxon>Pseudomonadota</taxon>
        <taxon>Betaproteobacteria</taxon>
        <taxon>Burkholderiales</taxon>
        <taxon>Burkholderiaceae</taxon>
        <taxon>Ephemeroptericola</taxon>
    </lineage>
</organism>
<dbReference type="InterPro" id="IPR027463">
    <property type="entry name" value="AcrB_DN_DC_subdom"/>
</dbReference>
<feature type="transmembrane region" description="Helical" evidence="1">
    <location>
        <begin position="358"/>
        <end position="375"/>
    </location>
</feature>
<dbReference type="Gene3D" id="3.30.2090.10">
    <property type="entry name" value="Multidrug efflux transporter AcrB TolC docking domain, DN and DC subdomains"/>
    <property type="match status" value="2"/>
</dbReference>
<dbReference type="SUPFAM" id="SSF82866">
    <property type="entry name" value="Multidrug efflux transporter AcrB transmembrane domain"/>
    <property type="match status" value="2"/>
</dbReference>
<feature type="transmembrane region" description="Helical" evidence="1">
    <location>
        <begin position="978"/>
        <end position="1002"/>
    </location>
</feature>
<dbReference type="Proteomes" id="UP000252182">
    <property type="component" value="Chromosome"/>
</dbReference>
<keyword evidence="1" id="KW-0472">Membrane</keyword>
<evidence type="ECO:0000313" key="3">
    <source>
        <dbReference type="Proteomes" id="UP000252182"/>
    </source>
</evidence>
<feature type="transmembrane region" description="Helical" evidence="1">
    <location>
        <begin position="333"/>
        <end position="351"/>
    </location>
</feature>
<feature type="transmembrane region" description="Helical" evidence="1">
    <location>
        <begin position="520"/>
        <end position="539"/>
    </location>
</feature>
<keyword evidence="1" id="KW-0812">Transmembrane</keyword>
<keyword evidence="3" id="KW-1185">Reference proteome</keyword>
<dbReference type="Gene3D" id="1.20.1640.10">
    <property type="entry name" value="Multidrug efflux transporter AcrB transmembrane domain"/>
    <property type="match status" value="2"/>
</dbReference>
<dbReference type="KEGG" id="hyf:DTO96_101696"/>
<dbReference type="Pfam" id="PF00873">
    <property type="entry name" value="ACR_tran"/>
    <property type="match status" value="1"/>
</dbReference>
<dbReference type="Gene3D" id="3.30.70.1320">
    <property type="entry name" value="Multidrug efflux transporter AcrB pore domain like"/>
    <property type="match status" value="1"/>
</dbReference>
<feature type="transmembrane region" description="Helical" evidence="1">
    <location>
        <begin position="429"/>
        <end position="451"/>
    </location>
</feature>
<dbReference type="PRINTS" id="PR00702">
    <property type="entry name" value="ACRIFLAVINRP"/>
</dbReference>
<evidence type="ECO:0000313" key="2">
    <source>
        <dbReference type="EMBL" id="AXF85956.1"/>
    </source>
</evidence>
<dbReference type="PANTHER" id="PTHR32063:SF77">
    <property type="entry name" value="ACR FAMILY TRANSPORT PROTEIN"/>
    <property type="match status" value="1"/>
</dbReference>
<dbReference type="InterPro" id="IPR001036">
    <property type="entry name" value="Acrflvin-R"/>
</dbReference>
<protein>
    <submittedName>
        <fullName evidence="2">Multidrug resistance protein MdtC</fullName>
    </submittedName>
</protein>